<evidence type="ECO:0000313" key="15">
    <source>
        <dbReference type="Proteomes" id="UP000236291"/>
    </source>
</evidence>
<dbReference type="GO" id="GO:0016020">
    <property type="term" value="C:membrane"/>
    <property type="evidence" value="ECO:0007669"/>
    <property type="project" value="UniProtKB-ARBA"/>
</dbReference>
<sequence>MTISCWKPTVEGDDGDVKGKIDGLLWYKDLGNHLYGEFSMAVIQANSSLEDRSQLESGPLSSDYLGPQGTFFGVYDGHGGTAAAQFVNDNLFSNFKSFAAEDQGVSEKVIRRAFSATDDGFLSLVKKQWLTKPQIASAGTCCLAGIICNGMLYIANAGDSRAVLGRGRRGTRETLAVQLSVEHNVNIETERDDVRSKHPYDSQIVVMKHSVWRVKGIIQVSRSIGDAYLKKAEFNREPLPLKFRLPETFFKPILSSEPSISVHKIQPEDQFLILASDGLWEHLSNQTAVNIVSNSPRNGIARRLVKAAMREAAKKREIRFSDLQKIEQGVRRHFHDDITVIVVYLNPKLIDNTSQCISPLSIKDRRHVNS</sequence>
<evidence type="ECO:0000256" key="10">
    <source>
        <dbReference type="ARBA" id="ARBA00047761"/>
    </source>
</evidence>
<organism evidence="14 15">
    <name type="scientific">Trifolium pratense</name>
    <name type="common">Red clover</name>
    <dbReference type="NCBI Taxonomy" id="57577"/>
    <lineage>
        <taxon>Eukaryota</taxon>
        <taxon>Viridiplantae</taxon>
        <taxon>Streptophyta</taxon>
        <taxon>Embryophyta</taxon>
        <taxon>Tracheophyta</taxon>
        <taxon>Spermatophyta</taxon>
        <taxon>Magnoliopsida</taxon>
        <taxon>eudicotyledons</taxon>
        <taxon>Gunneridae</taxon>
        <taxon>Pentapetalae</taxon>
        <taxon>rosids</taxon>
        <taxon>fabids</taxon>
        <taxon>Fabales</taxon>
        <taxon>Fabaceae</taxon>
        <taxon>Papilionoideae</taxon>
        <taxon>50 kb inversion clade</taxon>
        <taxon>NPAAA clade</taxon>
        <taxon>Hologalegina</taxon>
        <taxon>IRL clade</taxon>
        <taxon>Trifolieae</taxon>
        <taxon>Trifolium</taxon>
    </lineage>
</organism>
<dbReference type="AlphaFoldDB" id="A0A2K3P1G7"/>
<dbReference type="GO" id="GO:0004722">
    <property type="term" value="F:protein serine/threonine phosphatase activity"/>
    <property type="evidence" value="ECO:0007669"/>
    <property type="project" value="UniProtKB-EC"/>
</dbReference>
<comment type="caution">
    <text evidence="14">The sequence shown here is derived from an EMBL/GenBank/DDBJ whole genome shotgun (WGS) entry which is preliminary data.</text>
</comment>
<dbReference type="InterPro" id="IPR000222">
    <property type="entry name" value="PP2C_BS"/>
</dbReference>
<reference evidence="14 15" key="1">
    <citation type="journal article" date="2014" name="Am. J. Bot.">
        <title>Genome assembly and annotation for red clover (Trifolium pratense; Fabaceae).</title>
        <authorList>
            <person name="Istvanek J."/>
            <person name="Jaros M."/>
            <person name="Krenek A."/>
            <person name="Repkova J."/>
        </authorList>
    </citation>
    <scope>NUCLEOTIDE SEQUENCE [LARGE SCALE GENOMIC DNA]</scope>
    <source>
        <strain evidence="15">cv. Tatra</strain>
        <tissue evidence="14">Young leaves</tissue>
    </source>
</reference>
<dbReference type="SMART" id="SM00332">
    <property type="entry name" value="PP2Cc"/>
    <property type="match status" value="1"/>
</dbReference>
<dbReference type="GO" id="GO:0046872">
    <property type="term" value="F:metal ion binding"/>
    <property type="evidence" value="ECO:0007669"/>
    <property type="project" value="UniProtKB-KW"/>
</dbReference>
<proteinExistence type="inferred from homology"/>
<evidence type="ECO:0000256" key="11">
    <source>
        <dbReference type="ARBA" id="ARBA00048336"/>
    </source>
</evidence>
<protein>
    <recommendedName>
        <fullName evidence="4">protein-serine/threonine phosphatase</fullName>
        <ecNumber evidence="4">3.1.3.16</ecNumber>
    </recommendedName>
</protein>
<keyword evidence="5" id="KW-0479">Metal-binding</keyword>
<keyword evidence="6 12" id="KW-0378">Hydrolase</keyword>
<comment type="cofactor">
    <cofactor evidence="1">
        <name>Mn(2+)</name>
        <dbReference type="ChEBI" id="CHEBI:29035"/>
    </cofactor>
</comment>
<dbReference type="Gene3D" id="3.60.40.10">
    <property type="entry name" value="PPM-type phosphatase domain"/>
    <property type="match status" value="1"/>
</dbReference>
<dbReference type="InterPro" id="IPR001932">
    <property type="entry name" value="PPM-type_phosphatase-like_dom"/>
</dbReference>
<keyword evidence="7" id="KW-0460">Magnesium</keyword>
<accession>A0A2K3P1G7</accession>
<dbReference type="EC" id="3.1.3.16" evidence="4"/>
<dbReference type="OrthoDB" id="420076at2759"/>
<dbReference type="PANTHER" id="PTHR47992">
    <property type="entry name" value="PROTEIN PHOSPHATASE"/>
    <property type="match status" value="1"/>
</dbReference>
<dbReference type="CDD" id="cd00143">
    <property type="entry name" value="PP2Cc"/>
    <property type="match status" value="1"/>
</dbReference>
<feature type="domain" description="PPM-type phosphatase" evidence="13">
    <location>
        <begin position="34"/>
        <end position="345"/>
    </location>
</feature>
<comment type="catalytic activity">
    <reaction evidence="11">
        <text>O-phospho-L-threonyl-[protein] + H2O = L-threonyl-[protein] + phosphate</text>
        <dbReference type="Rhea" id="RHEA:47004"/>
        <dbReference type="Rhea" id="RHEA-COMP:11060"/>
        <dbReference type="Rhea" id="RHEA-COMP:11605"/>
        <dbReference type="ChEBI" id="CHEBI:15377"/>
        <dbReference type="ChEBI" id="CHEBI:30013"/>
        <dbReference type="ChEBI" id="CHEBI:43474"/>
        <dbReference type="ChEBI" id="CHEBI:61977"/>
        <dbReference type="EC" id="3.1.3.16"/>
    </reaction>
</comment>
<comment type="cofactor">
    <cofactor evidence="2">
        <name>Mg(2+)</name>
        <dbReference type="ChEBI" id="CHEBI:18420"/>
    </cofactor>
</comment>
<dbReference type="SUPFAM" id="SSF81606">
    <property type="entry name" value="PP2C-like"/>
    <property type="match status" value="1"/>
</dbReference>
<evidence type="ECO:0000256" key="1">
    <source>
        <dbReference type="ARBA" id="ARBA00001936"/>
    </source>
</evidence>
<evidence type="ECO:0000256" key="5">
    <source>
        <dbReference type="ARBA" id="ARBA00022723"/>
    </source>
</evidence>
<keyword evidence="8 12" id="KW-0904">Protein phosphatase</keyword>
<dbReference type="ExpressionAtlas" id="A0A2K3P1G7">
    <property type="expression patterns" value="baseline"/>
</dbReference>
<dbReference type="Pfam" id="PF00481">
    <property type="entry name" value="PP2C"/>
    <property type="match status" value="1"/>
</dbReference>
<evidence type="ECO:0000256" key="8">
    <source>
        <dbReference type="ARBA" id="ARBA00022912"/>
    </source>
</evidence>
<name>A0A2K3P1G7_TRIPR</name>
<evidence type="ECO:0000256" key="12">
    <source>
        <dbReference type="RuleBase" id="RU003465"/>
    </source>
</evidence>
<dbReference type="InterPro" id="IPR036457">
    <property type="entry name" value="PPM-type-like_dom_sf"/>
</dbReference>
<evidence type="ECO:0000259" key="13">
    <source>
        <dbReference type="PROSITE" id="PS51746"/>
    </source>
</evidence>
<reference evidence="14 15" key="2">
    <citation type="journal article" date="2017" name="Front. Plant Sci.">
        <title>Gene Classification and Mining of Molecular Markers Useful in Red Clover (Trifolium pratense) Breeding.</title>
        <authorList>
            <person name="Istvanek J."/>
            <person name="Dluhosova J."/>
            <person name="Dluhos P."/>
            <person name="Patkova L."/>
            <person name="Nedelnik J."/>
            <person name="Repkova J."/>
        </authorList>
    </citation>
    <scope>NUCLEOTIDE SEQUENCE [LARGE SCALE GENOMIC DNA]</scope>
    <source>
        <strain evidence="15">cv. Tatra</strain>
        <tissue evidence="14">Young leaves</tissue>
    </source>
</reference>
<evidence type="ECO:0000256" key="4">
    <source>
        <dbReference type="ARBA" id="ARBA00013081"/>
    </source>
</evidence>
<dbReference type="FunFam" id="3.60.40.10:FF:000008">
    <property type="entry name" value="Phosphatase 2C family protein"/>
    <property type="match status" value="1"/>
</dbReference>
<evidence type="ECO:0000256" key="9">
    <source>
        <dbReference type="ARBA" id="ARBA00023211"/>
    </source>
</evidence>
<dbReference type="InterPro" id="IPR015655">
    <property type="entry name" value="PP2C"/>
</dbReference>
<dbReference type="PROSITE" id="PS51746">
    <property type="entry name" value="PPM_2"/>
    <property type="match status" value="1"/>
</dbReference>
<dbReference type="PROSITE" id="PS01032">
    <property type="entry name" value="PPM_1"/>
    <property type="match status" value="1"/>
</dbReference>
<evidence type="ECO:0000256" key="3">
    <source>
        <dbReference type="ARBA" id="ARBA00006702"/>
    </source>
</evidence>
<evidence type="ECO:0000256" key="6">
    <source>
        <dbReference type="ARBA" id="ARBA00022801"/>
    </source>
</evidence>
<dbReference type="EMBL" id="ASHM01002951">
    <property type="protein sequence ID" value="PNY09135.1"/>
    <property type="molecule type" value="Genomic_DNA"/>
</dbReference>
<gene>
    <name evidence="14" type="ORF">L195_g005680</name>
</gene>
<evidence type="ECO:0000313" key="14">
    <source>
        <dbReference type="EMBL" id="PNY09135.1"/>
    </source>
</evidence>
<comment type="similarity">
    <text evidence="3 12">Belongs to the PP2C family.</text>
</comment>
<comment type="catalytic activity">
    <reaction evidence="10">
        <text>O-phospho-L-seryl-[protein] + H2O = L-seryl-[protein] + phosphate</text>
        <dbReference type="Rhea" id="RHEA:20629"/>
        <dbReference type="Rhea" id="RHEA-COMP:9863"/>
        <dbReference type="Rhea" id="RHEA-COMP:11604"/>
        <dbReference type="ChEBI" id="CHEBI:15377"/>
        <dbReference type="ChEBI" id="CHEBI:29999"/>
        <dbReference type="ChEBI" id="CHEBI:43474"/>
        <dbReference type="ChEBI" id="CHEBI:83421"/>
        <dbReference type="EC" id="3.1.3.16"/>
    </reaction>
</comment>
<dbReference type="STRING" id="57577.A0A2K3P1G7"/>
<evidence type="ECO:0000256" key="2">
    <source>
        <dbReference type="ARBA" id="ARBA00001946"/>
    </source>
</evidence>
<evidence type="ECO:0000256" key="7">
    <source>
        <dbReference type="ARBA" id="ARBA00022842"/>
    </source>
</evidence>
<keyword evidence="9" id="KW-0464">Manganese</keyword>
<dbReference type="Proteomes" id="UP000236291">
    <property type="component" value="Unassembled WGS sequence"/>
</dbReference>